<accession>A0A7K0KAZ1</accession>
<organism evidence="2 3">
    <name type="scientific">Hallella mizrahii</name>
    <dbReference type="NCBI Taxonomy" id="2606637"/>
    <lineage>
        <taxon>Bacteria</taxon>
        <taxon>Pseudomonadati</taxon>
        <taxon>Bacteroidota</taxon>
        <taxon>Bacteroidia</taxon>
        <taxon>Bacteroidales</taxon>
        <taxon>Prevotellaceae</taxon>
        <taxon>Hallella</taxon>
    </lineage>
</organism>
<protein>
    <submittedName>
        <fullName evidence="2">Uncharacterized protein</fullName>
    </submittedName>
</protein>
<keyword evidence="3" id="KW-1185">Reference proteome</keyword>
<reference evidence="2 3" key="1">
    <citation type="submission" date="2019-08" db="EMBL/GenBank/DDBJ databases">
        <title>In-depth cultivation of the pig gut microbiome towards novel bacterial diversity and tailored functional studies.</title>
        <authorList>
            <person name="Wylensek D."/>
            <person name="Hitch T.C.A."/>
            <person name="Clavel T."/>
        </authorList>
    </citation>
    <scope>NUCLEOTIDE SEQUENCE [LARGE SCALE GENOMIC DNA]</scope>
    <source>
        <strain evidence="2 3">LKV-178-WT-2A</strain>
    </source>
</reference>
<dbReference type="RefSeq" id="WP_336509560.1">
    <property type="nucleotide sequence ID" value="NZ_VUNG01000001.1"/>
</dbReference>
<comment type="caution">
    <text evidence="2">The sequence shown here is derived from an EMBL/GenBank/DDBJ whole genome shotgun (WGS) entry which is preliminary data.</text>
</comment>
<sequence>MMKKIIIPLVIVVLLLLGGIAWLYTSLNKQKEENKEMVQLADLDKKEMENEYQQFANQYGEMKTQINNDSIIAQLTQEQERTQKLLQELRNTKSTDAREIARLKRELATVRAVLRSYVIQIDSLNRANEHLTAENTRIKGQYDQATQQIAGLNSEKAGLAEKVAIAAQLDATGINLSAMSKRGKATKKIKKAKALQVSFSIAKNVTAASGMKTVYVCINTPTGALLSGGGSFNYENRTIPCTMKRTVEYNGNETPVTLFYNIGQALEGGTYRVSIFADGNMIGSHSFTLE</sequence>
<proteinExistence type="predicted"/>
<dbReference type="Proteomes" id="UP000438914">
    <property type="component" value="Unassembled WGS sequence"/>
</dbReference>
<evidence type="ECO:0000256" key="1">
    <source>
        <dbReference type="SAM" id="Coils"/>
    </source>
</evidence>
<name>A0A7K0KAZ1_9BACT</name>
<gene>
    <name evidence="2" type="ORF">FYJ73_00025</name>
</gene>
<dbReference type="AlphaFoldDB" id="A0A7K0KAZ1"/>
<dbReference type="EMBL" id="VUNG01000001">
    <property type="protein sequence ID" value="MST83086.1"/>
    <property type="molecule type" value="Genomic_DNA"/>
</dbReference>
<feature type="coiled-coil region" evidence="1">
    <location>
        <begin position="31"/>
        <end position="162"/>
    </location>
</feature>
<evidence type="ECO:0000313" key="3">
    <source>
        <dbReference type="Proteomes" id="UP000438914"/>
    </source>
</evidence>
<keyword evidence="1" id="KW-0175">Coiled coil</keyword>
<evidence type="ECO:0000313" key="2">
    <source>
        <dbReference type="EMBL" id="MST83086.1"/>
    </source>
</evidence>